<keyword evidence="2" id="KW-1003">Cell membrane</keyword>
<feature type="transmembrane region" description="Helical" evidence="6">
    <location>
        <begin position="387"/>
        <end position="412"/>
    </location>
</feature>
<feature type="transmembrane region" description="Helical" evidence="6">
    <location>
        <begin position="732"/>
        <end position="751"/>
    </location>
</feature>
<feature type="transmembrane region" description="Helical" evidence="6">
    <location>
        <begin position="346"/>
        <end position="367"/>
    </location>
</feature>
<feature type="transmembrane region" description="Helical" evidence="6">
    <location>
        <begin position="21"/>
        <end position="41"/>
    </location>
</feature>
<keyword evidence="3 6" id="KW-0812">Transmembrane</keyword>
<reference evidence="10" key="1">
    <citation type="submission" date="2016-10" db="EMBL/GenBank/DDBJ databases">
        <authorList>
            <person name="Varghese N."/>
            <person name="Submissions S."/>
        </authorList>
    </citation>
    <scope>NUCLEOTIDE SEQUENCE [LARGE SCALE GENOMIC DNA]</scope>
    <source>
        <strain evidence="10">DSM 15282</strain>
    </source>
</reference>
<evidence type="ECO:0000256" key="5">
    <source>
        <dbReference type="ARBA" id="ARBA00023136"/>
    </source>
</evidence>
<keyword evidence="4 6" id="KW-1133">Transmembrane helix</keyword>
<keyword evidence="5 6" id="KW-0472">Membrane</keyword>
<feature type="domain" description="MacB-like periplasmic core" evidence="8">
    <location>
        <begin position="20"/>
        <end position="245"/>
    </location>
</feature>
<dbReference type="GO" id="GO:0005886">
    <property type="term" value="C:plasma membrane"/>
    <property type="evidence" value="ECO:0007669"/>
    <property type="project" value="UniProtKB-SubCell"/>
</dbReference>
<dbReference type="Proteomes" id="UP000199564">
    <property type="component" value="Unassembled WGS sequence"/>
</dbReference>
<evidence type="ECO:0000313" key="9">
    <source>
        <dbReference type="EMBL" id="SFO75278.1"/>
    </source>
</evidence>
<dbReference type="PANTHER" id="PTHR30572:SF18">
    <property type="entry name" value="ABC-TYPE MACROLIDE FAMILY EXPORT SYSTEM PERMEASE COMPONENT 2"/>
    <property type="match status" value="1"/>
</dbReference>
<dbReference type="InterPro" id="IPR003838">
    <property type="entry name" value="ABC3_permease_C"/>
</dbReference>
<feature type="transmembrane region" description="Helical" evidence="6">
    <location>
        <begin position="433"/>
        <end position="452"/>
    </location>
</feature>
<name>A0A1I5JR70_9BACT</name>
<feature type="domain" description="ABC3 transporter permease C-terminal" evidence="7">
    <location>
        <begin position="683"/>
        <end position="796"/>
    </location>
</feature>
<sequence>MWKNDLKIAWRNLLKNRVDTMINLGGLTIGFFAVFLIALYVNFSNSFDKNLAQGEQLYRVNLNSRVSGKEMDKSARTAPAMGMIFKEDLAEVEDFSRVIIMGEVIAGQDDSFVREDQIFITDEAYFEFFDINLIQGSEEGLGQPLQVYLSESISKRIFGDKDPVGQNLDINSTNFDGTVEFQVAGVYQDLPINRHLRPELMISYATLHHFLGSDIDNSYDWLNQYTFLKLAPGANVESLTDQLNASLQTHHGEQLEASGTEWVVDLISVGKIHNTLDYSGEYNQGVDGKKLAYFVWIGFFVLAMVYLNSINIATSKGQNRCKEIGVRKVSGSSSIQLIRLLLTESYLTHFIAIAIACFLVFGFGDWINQVLGLGLPTVSLQLSQYLSWIVFFWILGSFISGIYPALLLTSFYPQKAIKGESNLSFRQAFGSPLLVVQLIFCLVILAGILTTYKQIDFMRSRDLGLELEDRIVIRSPMLFVDGSGNYQEKMKATLGALPEVQFIAAANEIPGNEIYWKTEDFHLEGKEKSGVMYNMLSVGEDYFKLFDLKILAGRQFNPIGQGEEAIINQRALAGLGLNNPEDALGKSLISGRGEARIVGVVEDYYQEAVNSPLDPIVLNYSPGDLNYYILKVKSMNEVRNLLSKIESSFQANFPQSPFEYFFLDEFFDKQYKAELQFQKLFALASLVAIFIAIMGIFGVISQVLLRRLKEVSIRKILGASASSILIMISKDYLYWLGACFLLGIPLAYFLFTEWLQEFPVRIELGWWFYTLPVLAILLIFFSTALVLTIRTVFVNPAKILKSE</sequence>
<evidence type="ECO:0000256" key="4">
    <source>
        <dbReference type="ARBA" id="ARBA00022989"/>
    </source>
</evidence>
<dbReference type="RefSeq" id="WP_091655577.1">
    <property type="nucleotide sequence ID" value="NZ_FOVW01000013.1"/>
</dbReference>
<evidence type="ECO:0000259" key="7">
    <source>
        <dbReference type="Pfam" id="PF02687"/>
    </source>
</evidence>
<dbReference type="PANTHER" id="PTHR30572">
    <property type="entry name" value="MEMBRANE COMPONENT OF TRANSPORTER-RELATED"/>
    <property type="match status" value="1"/>
</dbReference>
<dbReference type="EMBL" id="FOVW01000013">
    <property type="protein sequence ID" value="SFO75278.1"/>
    <property type="molecule type" value="Genomic_DNA"/>
</dbReference>
<organism evidence="9 10">
    <name type="scientific">Algoriphagus ornithinivorans</name>
    <dbReference type="NCBI Taxonomy" id="226506"/>
    <lineage>
        <taxon>Bacteria</taxon>
        <taxon>Pseudomonadati</taxon>
        <taxon>Bacteroidota</taxon>
        <taxon>Cytophagia</taxon>
        <taxon>Cytophagales</taxon>
        <taxon>Cyclobacteriaceae</taxon>
        <taxon>Algoriphagus</taxon>
    </lineage>
</organism>
<evidence type="ECO:0000256" key="3">
    <source>
        <dbReference type="ARBA" id="ARBA00022692"/>
    </source>
</evidence>
<comment type="subcellular location">
    <subcellularLocation>
        <location evidence="1">Cell membrane</location>
        <topology evidence="1">Multi-pass membrane protein</topology>
    </subcellularLocation>
</comment>
<evidence type="ECO:0000256" key="6">
    <source>
        <dbReference type="SAM" id="Phobius"/>
    </source>
</evidence>
<accession>A0A1I5JR70</accession>
<dbReference type="AlphaFoldDB" id="A0A1I5JR70"/>
<protein>
    <submittedName>
        <fullName evidence="9">Putative ABC transport system permease protein</fullName>
    </submittedName>
</protein>
<evidence type="ECO:0000313" key="10">
    <source>
        <dbReference type="Proteomes" id="UP000199564"/>
    </source>
</evidence>
<evidence type="ECO:0000256" key="1">
    <source>
        <dbReference type="ARBA" id="ARBA00004651"/>
    </source>
</evidence>
<dbReference type="InterPro" id="IPR025857">
    <property type="entry name" value="MacB_PCD"/>
</dbReference>
<dbReference type="STRING" id="226506.SAMN04488519_11363"/>
<dbReference type="Pfam" id="PF02687">
    <property type="entry name" value="FtsX"/>
    <property type="match status" value="1"/>
</dbReference>
<dbReference type="GO" id="GO:0022857">
    <property type="term" value="F:transmembrane transporter activity"/>
    <property type="evidence" value="ECO:0007669"/>
    <property type="project" value="TreeGrafter"/>
</dbReference>
<keyword evidence="10" id="KW-1185">Reference proteome</keyword>
<dbReference type="Pfam" id="PF12704">
    <property type="entry name" value="MacB_PCD"/>
    <property type="match status" value="1"/>
</dbReference>
<feature type="transmembrane region" description="Helical" evidence="6">
    <location>
        <begin position="766"/>
        <end position="793"/>
    </location>
</feature>
<feature type="transmembrane region" description="Helical" evidence="6">
    <location>
        <begin position="291"/>
        <end position="310"/>
    </location>
</feature>
<gene>
    <name evidence="9" type="ORF">SAMN04488519_11363</name>
</gene>
<feature type="transmembrane region" description="Helical" evidence="6">
    <location>
        <begin position="680"/>
        <end position="705"/>
    </location>
</feature>
<dbReference type="InterPro" id="IPR050250">
    <property type="entry name" value="Macrolide_Exporter_MacB"/>
</dbReference>
<evidence type="ECO:0000259" key="8">
    <source>
        <dbReference type="Pfam" id="PF12704"/>
    </source>
</evidence>
<proteinExistence type="predicted"/>
<evidence type="ECO:0000256" key="2">
    <source>
        <dbReference type="ARBA" id="ARBA00022475"/>
    </source>
</evidence>